<dbReference type="EMBL" id="RWGY01000029">
    <property type="protein sequence ID" value="TVU20546.1"/>
    <property type="molecule type" value="Genomic_DNA"/>
</dbReference>
<protein>
    <submittedName>
        <fullName evidence="1">Uncharacterized protein</fullName>
    </submittedName>
</protein>
<accession>A0A5J9UAH4</accession>
<comment type="caution">
    <text evidence="1">The sequence shown here is derived from an EMBL/GenBank/DDBJ whole genome shotgun (WGS) entry which is preliminary data.</text>
</comment>
<feature type="non-terminal residue" evidence="1">
    <location>
        <position position="1"/>
    </location>
</feature>
<name>A0A5J9UAH4_9POAL</name>
<evidence type="ECO:0000313" key="1">
    <source>
        <dbReference type="EMBL" id="TVU20546.1"/>
    </source>
</evidence>
<dbReference type="AlphaFoldDB" id="A0A5J9UAH4"/>
<feature type="non-terminal residue" evidence="1">
    <location>
        <position position="144"/>
    </location>
</feature>
<evidence type="ECO:0000313" key="2">
    <source>
        <dbReference type="Proteomes" id="UP000324897"/>
    </source>
</evidence>
<dbReference type="Gramene" id="TVU20546">
    <property type="protein sequence ID" value="TVU20546"/>
    <property type="gene ID" value="EJB05_36759"/>
</dbReference>
<sequence length="144" mass="15736">MPAHPAPTSCRPAARPTIIVVRAPLILLCHSSLPLSSIHLAFLVAHVPMALTISSLSTKHASIDPSIQPSMCLLSITSRLTLRHTAYYGTVWTLEFSCHLVVSRDSLAPGEPWSLPASRICRGWIIIDFFENYTSDVNLGCDSQ</sequence>
<organism evidence="1 2">
    <name type="scientific">Eragrostis curvula</name>
    <name type="common">weeping love grass</name>
    <dbReference type="NCBI Taxonomy" id="38414"/>
    <lineage>
        <taxon>Eukaryota</taxon>
        <taxon>Viridiplantae</taxon>
        <taxon>Streptophyta</taxon>
        <taxon>Embryophyta</taxon>
        <taxon>Tracheophyta</taxon>
        <taxon>Spermatophyta</taxon>
        <taxon>Magnoliopsida</taxon>
        <taxon>Liliopsida</taxon>
        <taxon>Poales</taxon>
        <taxon>Poaceae</taxon>
        <taxon>PACMAD clade</taxon>
        <taxon>Chloridoideae</taxon>
        <taxon>Eragrostideae</taxon>
        <taxon>Eragrostidinae</taxon>
        <taxon>Eragrostis</taxon>
    </lineage>
</organism>
<reference evidence="1 2" key="1">
    <citation type="journal article" date="2019" name="Sci. Rep.">
        <title>A high-quality genome of Eragrostis curvula grass provides insights into Poaceae evolution and supports new strategies to enhance forage quality.</title>
        <authorList>
            <person name="Carballo J."/>
            <person name="Santos B.A.C.M."/>
            <person name="Zappacosta D."/>
            <person name="Garbus I."/>
            <person name="Selva J.P."/>
            <person name="Gallo C.A."/>
            <person name="Diaz A."/>
            <person name="Albertini E."/>
            <person name="Caccamo M."/>
            <person name="Echenique V."/>
        </authorList>
    </citation>
    <scope>NUCLEOTIDE SEQUENCE [LARGE SCALE GENOMIC DNA]</scope>
    <source>
        <strain evidence="2">cv. Victoria</strain>
        <tissue evidence="1">Leaf</tissue>
    </source>
</reference>
<proteinExistence type="predicted"/>
<dbReference type="Proteomes" id="UP000324897">
    <property type="component" value="Chromosome 7"/>
</dbReference>
<gene>
    <name evidence="1" type="ORF">EJB05_36759</name>
</gene>
<keyword evidence="2" id="KW-1185">Reference proteome</keyword>